<feature type="compositionally biased region" description="Basic and acidic residues" evidence="1">
    <location>
        <begin position="339"/>
        <end position="349"/>
    </location>
</feature>
<protein>
    <submittedName>
        <fullName evidence="2">Uncharacterized protein</fullName>
    </submittedName>
</protein>
<dbReference type="Proteomes" id="UP001301769">
    <property type="component" value="Unassembled WGS sequence"/>
</dbReference>
<name>A0AAN7BC52_9PEZI</name>
<reference evidence="2" key="2">
    <citation type="submission" date="2023-05" db="EMBL/GenBank/DDBJ databases">
        <authorList>
            <consortium name="Lawrence Berkeley National Laboratory"/>
            <person name="Steindorff A."/>
            <person name="Hensen N."/>
            <person name="Bonometti L."/>
            <person name="Westerberg I."/>
            <person name="Brannstrom I.O."/>
            <person name="Guillou S."/>
            <person name="Cros-Aarteil S."/>
            <person name="Calhoun S."/>
            <person name="Haridas S."/>
            <person name="Kuo A."/>
            <person name="Mondo S."/>
            <person name="Pangilinan J."/>
            <person name="Riley R."/>
            <person name="Labutti K."/>
            <person name="Andreopoulos B."/>
            <person name="Lipzen A."/>
            <person name="Chen C."/>
            <person name="Yanf M."/>
            <person name="Daum C."/>
            <person name="Ng V."/>
            <person name="Clum A."/>
            <person name="Ohm R."/>
            <person name="Martin F."/>
            <person name="Silar P."/>
            <person name="Natvig D."/>
            <person name="Lalanne C."/>
            <person name="Gautier V."/>
            <person name="Ament-Velasquez S.L."/>
            <person name="Kruys A."/>
            <person name="Hutchinson M.I."/>
            <person name="Powell A.J."/>
            <person name="Barry K."/>
            <person name="Miller A.N."/>
            <person name="Grigoriev I.V."/>
            <person name="Debuchy R."/>
            <person name="Gladieux P."/>
            <person name="Thoren M.H."/>
            <person name="Johannesson H."/>
        </authorList>
    </citation>
    <scope>NUCLEOTIDE SEQUENCE</scope>
    <source>
        <strain evidence="2">PSN293</strain>
    </source>
</reference>
<feature type="region of interest" description="Disordered" evidence="1">
    <location>
        <begin position="238"/>
        <end position="496"/>
    </location>
</feature>
<feature type="compositionally biased region" description="Low complexity" evidence="1">
    <location>
        <begin position="416"/>
        <end position="442"/>
    </location>
</feature>
<feature type="compositionally biased region" description="Low complexity" evidence="1">
    <location>
        <begin position="272"/>
        <end position="288"/>
    </location>
</feature>
<feature type="compositionally biased region" description="Low complexity" evidence="1">
    <location>
        <begin position="350"/>
        <end position="359"/>
    </location>
</feature>
<sequence length="496" mass="52861">MDPNTSGQFPKMTPGQLGYPELTPAQLADPRTPVTVSGIRLELWQVGHIYGVSFDAPVDTGKWKEKAVRGHNRGSTFAHEDKSTGHQSSSGPKNSRGRQLSTTSSGTSGSFYARPARREGLIGPPTGEGPAPLPRIRSRSRERSEPVATTAIQPKYSLFPRVDPPRTTAAAPAYTATNSQLPKMSGSGAPESQPENKSVWERSPSPPCWKKTVKGAVSKGLRQVGSSLALRSKKSCPVFKDTPKTFEPEGGNSTPNIADKHVPPMPPISWNTTTTPGSSYSYTPSTGPAARTVTTGRDDETSSPSGGSMQSSRPSPTKEFTSRKTAATTGSLRSPPPEGRFRYQAERALAHGAAGIAARVQPFDPDEENNNNNNNYAAPPPPPIPPRSARRPAPPPPEEEAGPIFSSQHRPIQPLTSSNPSTSSPRGGPLAPTTAAATNTIPWPAPFTSPRPAPPPPPGRQMEGRQGRGRSRSITNLFRRANNRPGENNEASQNAK</sequence>
<keyword evidence="3" id="KW-1185">Reference proteome</keyword>
<dbReference type="AlphaFoldDB" id="A0AAN7BC52"/>
<organism evidence="2 3">
    <name type="scientific">Rhypophila decipiens</name>
    <dbReference type="NCBI Taxonomy" id="261697"/>
    <lineage>
        <taxon>Eukaryota</taxon>
        <taxon>Fungi</taxon>
        <taxon>Dikarya</taxon>
        <taxon>Ascomycota</taxon>
        <taxon>Pezizomycotina</taxon>
        <taxon>Sordariomycetes</taxon>
        <taxon>Sordariomycetidae</taxon>
        <taxon>Sordariales</taxon>
        <taxon>Naviculisporaceae</taxon>
        <taxon>Rhypophila</taxon>
    </lineage>
</organism>
<feature type="compositionally biased region" description="Pro residues" evidence="1">
    <location>
        <begin position="378"/>
        <end position="396"/>
    </location>
</feature>
<comment type="caution">
    <text evidence="2">The sequence shown here is derived from an EMBL/GenBank/DDBJ whole genome shotgun (WGS) entry which is preliminary data.</text>
</comment>
<reference evidence="2" key="1">
    <citation type="journal article" date="2023" name="Mol. Phylogenet. Evol.">
        <title>Genome-scale phylogeny and comparative genomics of the fungal order Sordariales.</title>
        <authorList>
            <person name="Hensen N."/>
            <person name="Bonometti L."/>
            <person name="Westerberg I."/>
            <person name="Brannstrom I.O."/>
            <person name="Guillou S."/>
            <person name="Cros-Aarteil S."/>
            <person name="Calhoun S."/>
            <person name="Haridas S."/>
            <person name="Kuo A."/>
            <person name="Mondo S."/>
            <person name="Pangilinan J."/>
            <person name="Riley R."/>
            <person name="LaButti K."/>
            <person name="Andreopoulos B."/>
            <person name="Lipzen A."/>
            <person name="Chen C."/>
            <person name="Yan M."/>
            <person name="Daum C."/>
            <person name="Ng V."/>
            <person name="Clum A."/>
            <person name="Steindorff A."/>
            <person name="Ohm R.A."/>
            <person name="Martin F."/>
            <person name="Silar P."/>
            <person name="Natvig D.O."/>
            <person name="Lalanne C."/>
            <person name="Gautier V."/>
            <person name="Ament-Velasquez S.L."/>
            <person name="Kruys A."/>
            <person name="Hutchinson M.I."/>
            <person name="Powell A.J."/>
            <person name="Barry K."/>
            <person name="Miller A.N."/>
            <person name="Grigoriev I.V."/>
            <person name="Debuchy R."/>
            <person name="Gladieux P."/>
            <person name="Hiltunen Thoren M."/>
            <person name="Johannesson H."/>
        </authorList>
    </citation>
    <scope>NUCLEOTIDE SEQUENCE</scope>
    <source>
        <strain evidence="2">PSN293</strain>
    </source>
</reference>
<feature type="compositionally biased region" description="Low complexity" evidence="1">
    <location>
        <begin position="165"/>
        <end position="177"/>
    </location>
</feature>
<feature type="compositionally biased region" description="Polar residues" evidence="1">
    <location>
        <begin position="485"/>
        <end position="496"/>
    </location>
</feature>
<proteinExistence type="predicted"/>
<feature type="region of interest" description="Disordered" evidence="1">
    <location>
        <begin position="65"/>
        <end position="212"/>
    </location>
</feature>
<feature type="compositionally biased region" description="Polar residues" evidence="1">
    <location>
        <begin position="323"/>
        <end position="332"/>
    </location>
</feature>
<feature type="region of interest" description="Disordered" evidence="1">
    <location>
        <begin position="1"/>
        <end position="28"/>
    </location>
</feature>
<evidence type="ECO:0000313" key="3">
    <source>
        <dbReference type="Proteomes" id="UP001301769"/>
    </source>
</evidence>
<feature type="compositionally biased region" description="Pro residues" evidence="1">
    <location>
        <begin position="443"/>
        <end position="459"/>
    </location>
</feature>
<feature type="compositionally biased region" description="Polar residues" evidence="1">
    <location>
        <begin position="85"/>
        <end position="100"/>
    </location>
</feature>
<dbReference type="EMBL" id="MU858053">
    <property type="protein sequence ID" value="KAK4218364.1"/>
    <property type="molecule type" value="Genomic_DNA"/>
</dbReference>
<accession>A0AAN7BC52</accession>
<evidence type="ECO:0000313" key="2">
    <source>
        <dbReference type="EMBL" id="KAK4218364.1"/>
    </source>
</evidence>
<feature type="compositionally biased region" description="Low complexity" evidence="1">
    <location>
        <begin position="302"/>
        <end position="315"/>
    </location>
</feature>
<evidence type="ECO:0000256" key="1">
    <source>
        <dbReference type="SAM" id="MobiDB-lite"/>
    </source>
</evidence>
<feature type="compositionally biased region" description="Low complexity" evidence="1">
    <location>
        <begin position="101"/>
        <end position="110"/>
    </location>
</feature>
<gene>
    <name evidence="2" type="ORF">QBC37DRAFT_368977</name>
</gene>